<name>A0A9P3HKR7_9FUNG</name>
<evidence type="ECO:0000256" key="3">
    <source>
        <dbReference type="ARBA" id="ARBA00022525"/>
    </source>
</evidence>
<evidence type="ECO:0000259" key="4">
    <source>
        <dbReference type="Pfam" id="PF20147"/>
    </source>
</evidence>
<evidence type="ECO:0000256" key="2">
    <source>
        <dbReference type="ARBA" id="ARBA00004613"/>
    </source>
</evidence>
<comment type="subcellular location">
    <subcellularLocation>
        <location evidence="1">Host cell</location>
    </subcellularLocation>
    <subcellularLocation>
        <location evidence="2">Secreted</location>
    </subcellularLocation>
</comment>
<proteinExistence type="predicted"/>
<dbReference type="EMBL" id="BQFW01000015">
    <property type="protein sequence ID" value="GJJ78555.1"/>
    <property type="molecule type" value="Genomic_DNA"/>
</dbReference>
<protein>
    <recommendedName>
        <fullName evidence="4">Crinkler effector protein N-terminal domain-containing protein</fullName>
    </recommendedName>
</protein>
<gene>
    <name evidence="5" type="ORF">EMPS_10914</name>
</gene>
<keyword evidence="6" id="KW-1185">Reference proteome</keyword>
<dbReference type="Pfam" id="PF20147">
    <property type="entry name" value="Crinkler"/>
    <property type="match status" value="1"/>
</dbReference>
<evidence type="ECO:0000313" key="5">
    <source>
        <dbReference type="EMBL" id="GJJ78555.1"/>
    </source>
</evidence>
<evidence type="ECO:0000313" key="6">
    <source>
        <dbReference type="Proteomes" id="UP000827284"/>
    </source>
</evidence>
<dbReference type="AlphaFoldDB" id="A0A9P3HKR7"/>
<feature type="domain" description="Crinkler effector protein N-terminal" evidence="4">
    <location>
        <begin position="8"/>
        <end position="111"/>
    </location>
</feature>
<dbReference type="GO" id="GO:0043657">
    <property type="term" value="C:host cell"/>
    <property type="evidence" value="ECO:0007669"/>
    <property type="project" value="UniProtKB-SubCell"/>
</dbReference>
<keyword evidence="3" id="KW-0964">Secreted</keyword>
<sequence>MSMAADMLTLHCLISGEPASSAFKIRIVNTDADVDDLKDSIVLKAPRALDRIDANKLILWRATIPADETADKKRKITIDALENKTQLDNPRTRLSKIFPENPDESTYIVVERPKVAFPHAPTIQIPRRPDGPLDILQIIKAVLPFFDRSFMTNVSRWSYKEARHVVVQGSLETLVPRESVYEGELLRILANWLSAEMQVTNQYHITGTGQSHYFCDVVVDPENNPIPVELMATGTTTDFEAHVVKTIMYKRLLGATEAWLINFTMEDKYSQHAKWPTDEELKGGLSVIHVCHNQDFSNVQLLAKFSNSSDETIEVQAEMLNGVWN</sequence>
<evidence type="ECO:0000256" key="1">
    <source>
        <dbReference type="ARBA" id="ARBA00004340"/>
    </source>
</evidence>
<dbReference type="Proteomes" id="UP000827284">
    <property type="component" value="Unassembled WGS sequence"/>
</dbReference>
<accession>A0A9P3HKR7</accession>
<comment type="caution">
    <text evidence="5">The sequence shown here is derived from an EMBL/GenBank/DDBJ whole genome shotgun (WGS) entry which is preliminary data.</text>
</comment>
<dbReference type="OrthoDB" id="2409492at2759"/>
<organism evidence="5 6">
    <name type="scientific">Entomortierella parvispora</name>
    <dbReference type="NCBI Taxonomy" id="205924"/>
    <lineage>
        <taxon>Eukaryota</taxon>
        <taxon>Fungi</taxon>
        <taxon>Fungi incertae sedis</taxon>
        <taxon>Mucoromycota</taxon>
        <taxon>Mortierellomycotina</taxon>
        <taxon>Mortierellomycetes</taxon>
        <taxon>Mortierellales</taxon>
        <taxon>Mortierellaceae</taxon>
        <taxon>Entomortierella</taxon>
    </lineage>
</organism>
<dbReference type="InterPro" id="IPR045379">
    <property type="entry name" value="Crinkler_N"/>
</dbReference>
<reference evidence="5" key="1">
    <citation type="submission" date="2021-11" db="EMBL/GenBank/DDBJ databases">
        <authorList>
            <person name="Herlambang A."/>
            <person name="Guo Y."/>
            <person name="Takashima Y."/>
            <person name="Nishizawa T."/>
        </authorList>
    </citation>
    <scope>NUCLEOTIDE SEQUENCE</scope>
    <source>
        <strain evidence="5">E1425</strain>
    </source>
</reference>
<reference evidence="5" key="2">
    <citation type="journal article" date="2022" name="Microbiol. Resour. Announc.">
        <title>Whole-Genome Sequence of Entomortierella parvispora E1425, a Mucoromycotan Fungus Associated with Burkholderiaceae-Related Endosymbiotic Bacteria.</title>
        <authorList>
            <person name="Herlambang A."/>
            <person name="Guo Y."/>
            <person name="Takashima Y."/>
            <person name="Narisawa K."/>
            <person name="Ohta H."/>
            <person name="Nishizawa T."/>
        </authorList>
    </citation>
    <scope>NUCLEOTIDE SEQUENCE</scope>
    <source>
        <strain evidence="5">E1425</strain>
    </source>
</reference>
<dbReference type="GO" id="GO:0005576">
    <property type="term" value="C:extracellular region"/>
    <property type="evidence" value="ECO:0007669"/>
    <property type="project" value="UniProtKB-SubCell"/>
</dbReference>